<proteinExistence type="predicted"/>
<dbReference type="EMBL" id="HACG01031716">
    <property type="protein sequence ID" value="CEK78581.1"/>
    <property type="molecule type" value="Transcribed_RNA"/>
</dbReference>
<organism evidence="2">
    <name type="scientific">Arion vulgaris</name>
    <dbReference type="NCBI Taxonomy" id="1028688"/>
    <lineage>
        <taxon>Eukaryota</taxon>
        <taxon>Metazoa</taxon>
        <taxon>Spiralia</taxon>
        <taxon>Lophotrochozoa</taxon>
        <taxon>Mollusca</taxon>
        <taxon>Gastropoda</taxon>
        <taxon>Heterobranchia</taxon>
        <taxon>Euthyneura</taxon>
        <taxon>Panpulmonata</taxon>
        <taxon>Eupulmonata</taxon>
        <taxon>Stylommatophora</taxon>
        <taxon>Helicina</taxon>
        <taxon>Arionoidea</taxon>
        <taxon>Arionidae</taxon>
        <taxon>Arion</taxon>
    </lineage>
</organism>
<feature type="compositionally biased region" description="Polar residues" evidence="1">
    <location>
        <begin position="1"/>
        <end position="18"/>
    </location>
</feature>
<evidence type="ECO:0000313" key="2">
    <source>
        <dbReference type="EMBL" id="CEK78581.1"/>
    </source>
</evidence>
<dbReference type="AlphaFoldDB" id="A0A0B7AEV1"/>
<sequence length="80" mass="8471">YTESVTEVTPPNMSTVTEETPKNIPTSTVTTKESSEENISDDTAPAAMQSQTTTEDVCFLLCLIQIGGDACNCDNPSLPG</sequence>
<feature type="region of interest" description="Disordered" evidence="1">
    <location>
        <begin position="1"/>
        <end position="48"/>
    </location>
</feature>
<protein>
    <submittedName>
        <fullName evidence="2">Uncharacterized protein</fullName>
    </submittedName>
</protein>
<accession>A0A0B7AEV1</accession>
<gene>
    <name evidence="2" type="primary">ORF110899</name>
</gene>
<feature type="non-terminal residue" evidence="2">
    <location>
        <position position="1"/>
    </location>
</feature>
<evidence type="ECO:0000256" key="1">
    <source>
        <dbReference type="SAM" id="MobiDB-lite"/>
    </source>
</evidence>
<reference evidence="2" key="1">
    <citation type="submission" date="2014-12" db="EMBL/GenBank/DDBJ databases">
        <title>Insight into the proteome of Arion vulgaris.</title>
        <authorList>
            <person name="Aradska J."/>
            <person name="Bulat T."/>
            <person name="Smidak R."/>
            <person name="Sarate P."/>
            <person name="Gangsoo J."/>
            <person name="Sialana F."/>
            <person name="Bilban M."/>
            <person name="Lubec G."/>
        </authorList>
    </citation>
    <scope>NUCLEOTIDE SEQUENCE</scope>
    <source>
        <tissue evidence="2">Skin</tissue>
    </source>
</reference>
<name>A0A0B7AEV1_9EUPU</name>